<evidence type="ECO:0000256" key="4">
    <source>
        <dbReference type="ARBA" id="ARBA00022490"/>
    </source>
</evidence>
<protein>
    <recommendedName>
        <fullName evidence="3">Recombination-associated protein RdgC</fullName>
    </recommendedName>
</protein>
<keyword evidence="4" id="KW-0963">Cytoplasm</keyword>
<evidence type="ECO:0000313" key="6">
    <source>
        <dbReference type="EMBL" id="GGF88062.1"/>
    </source>
</evidence>
<dbReference type="GO" id="GO:0000018">
    <property type="term" value="P:regulation of DNA recombination"/>
    <property type="evidence" value="ECO:0007669"/>
    <property type="project" value="TreeGrafter"/>
</dbReference>
<dbReference type="InterPro" id="IPR007476">
    <property type="entry name" value="RdgC"/>
</dbReference>
<evidence type="ECO:0000256" key="3">
    <source>
        <dbReference type="ARBA" id="ARBA00022296"/>
    </source>
</evidence>
<reference evidence="6" key="1">
    <citation type="journal article" date="2014" name="Int. J. Syst. Evol. Microbiol.">
        <title>Complete genome sequence of Corynebacterium casei LMG S-19264T (=DSM 44701T), isolated from a smear-ripened cheese.</title>
        <authorList>
            <consortium name="US DOE Joint Genome Institute (JGI-PGF)"/>
            <person name="Walter F."/>
            <person name="Albersmeier A."/>
            <person name="Kalinowski J."/>
            <person name="Ruckert C."/>
        </authorList>
    </citation>
    <scope>NUCLEOTIDE SEQUENCE</scope>
    <source>
        <strain evidence="6">CGMCC 1.12181</strain>
    </source>
</reference>
<accession>A0A917CGB3</accession>
<comment type="caution">
    <text evidence="6">The sequence shown here is derived from an EMBL/GenBank/DDBJ whole genome shotgun (WGS) entry which is preliminary data.</text>
</comment>
<keyword evidence="7" id="KW-1185">Reference proteome</keyword>
<keyword evidence="5" id="KW-0233">DNA recombination</keyword>
<evidence type="ECO:0000256" key="2">
    <source>
        <dbReference type="ARBA" id="ARBA00008657"/>
    </source>
</evidence>
<dbReference type="Proteomes" id="UP000605253">
    <property type="component" value="Unassembled WGS sequence"/>
</dbReference>
<dbReference type="GO" id="GO:0006310">
    <property type="term" value="P:DNA recombination"/>
    <property type="evidence" value="ECO:0007669"/>
    <property type="project" value="UniProtKB-KW"/>
</dbReference>
<organism evidence="6 7">
    <name type="scientific">Marinicella pacifica</name>
    <dbReference type="NCBI Taxonomy" id="1171543"/>
    <lineage>
        <taxon>Bacteria</taxon>
        <taxon>Pseudomonadati</taxon>
        <taxon>Pseudomonadota</taxon>
        <taxon>Gammaproteobacteria</taxon>
        <taxon>Lysobacterales</taxon>
        <taxon>Marinicellaceae</taxon>
        <taxon>Marinicella</taxon>
    </lineage>
</organism>
<evidence type="ECO:0000313" key="7">
    <source>
        <dbReference type="Proteomes" id="UP000605253"/>
    </source>
</evidence>
<dbReference type="NCBIfam" id="NF001464">
    <property type="entry name" value="PRK00321.1-5"/>
    <property type="match status" value="1"/>
</dbReference>
<name>A0A917CGB3_9GAMM</name>
<dbReference type="GO" id="GO:0003690">
    <property type="term" value="F:double-stranded DNA binding"/>
    <property type="evidence" value="ECO:0007669"/>
    <property type="project" value="TreeGrafter"/>
</dbReference>
<comment type="similarity">
    <text evidence="2">Belongs to the RdgC family.</text>
</comment>
<proteinExistence type="inferred from homology"/>
<reference evidence="6" key="2">
    <citation type="submission" date="2020-09" db="EMBL/GenBank/DDBJ databases">
        <authorList>
            <person name="Sun Q."/>
            <person name="Zhou Y."/>
        </authorList>
    </citation>
    <scope>NUCLEOTIDE SEQUENCE</scope>
    <source>
        <strain evidence="6">CGMCC 1.12181</strain>
    </source>
</reference>
<dbReference type="EMBL" id="BMEO01000002">
    <property type="protein sequence ID" value="GGF88062.1"/>
    <property type="molecule type" value="Genomic_DNA"/>
</dbReference>
<dbReference type="AlphaFoldDB" id="A0A917CGB3"/>
<dbReference type="PANTHER" id="PTHR38103:SF1">
    <property type="entry name" value="RECOMBINATION-ASSOCIATED PROTEIN RDGC"/>
    <property type="match status" value="1"/>
</dbReference>
<evidence type="ECO:0000256" key="5">
    <source>
        <dbReference type="ARBA" id="ARBA00023172"/>
    </source>
</evidence>
<sequence length="298" mass="33768">MWFKNARLFQLNEDFSLSAEQLSEALKSDELRPCGPMELVSKGWLSPFGEDSDLFVLQSGDALMFTMGVEEKVMPAAVVNHQLHLQVAQIKQSTGEKPGRKQQMDMKQQLMNEMLPQAFVKPKTLHAYIDLNLNHLVVNTASQNAAEDLVSQLRQTLGSFKAAAYGPSSSMAESLTQWVLKDQPPGGFMLDNEIVLETLDDNKGVVRGRNIEHLDDQMKRHIDNGYMVTQLGLSYQDRVEFVLGHDMGIKKIKFTDVVLDQLEESSIESEWQLLDSQFTLFSLEVRALLAEFFKIFKH</sequence>
<dbReference type="RefSeq" id="WP_188364244.1">
    <property type="nucleotide sequence ID" value="NZ_BAABJF010000032.1"/>
</dbReference>
<comment type="subcellular location">
    <subcellularLocation>
        <location evidence="1">Cytoplasm</location>
        <location evidence="1">Nucleoid</location>
    </subcellularLocation>
</comment>
<gene>
    <name evidence="6" type="primary">rdgC</name>
    <name evidence="6" type="ORF">GCM10011365_06520</name>
</gene>
<dbReference type="Pfam" id="PF04381">
    <property type="entry name" value="RdgC"/>
    <property type="match status" value="1"/>
</dbReference>
<dbReference type="GO" id="GO:0043590">
    <property type="term" value="C:bacterial nucleoid"/>
    <property type="evidence" value="ECO:0007669"/>
    <property type="project" value="TreeGrafter"/>
</dbReference>
<dbReference type="PANTHER" id="PTHR38103">
    <property type="entry name" value="RECOMBINATION-ASSOCIATED PROTEIN RDGC"/>
    <property type="match status" value="1"/>
</dbReference>
<evidence type="ECO:0000256" key="1">
    <source>
        <dbReference type="ARBA" id="ARBA00004453"/>
    </source>
</evidence>